<evidence type="ECO:0000256" key="12">
    <source>
        <dbReference type="SAM" id="Phobius"/>
    </source>
</evidence>
<dbReference type="GO" id="GO:0008320">
    <property type="term" value="F:protein transmembrane transporter activity"/>
    <property type="evidence" value="ECO:0007669"/>
    <property type="project" value="TreeGrafter"/>
</dbReference>
<dbReference type="RefSeq" id="XP_055686983.1">
    <property type="nucleotide sequence ID" value="XM_055831008.1"/>
</dbReference>
<dbReference type="SUPFAM" id="SSF48452">
    <property type="entry name" value="TPR-like"/>
    <property type="match status" value="1"/>
</dbReference>
<keyword evidence="5 10" id="KW-0802">TPR repeat</keyword>
<keyword evidence="6 12" id="KW-1133">Transmembrane helix</keyword>
<dbReference type="GO" id="GO:0045039">
    <property type="term" value="P:protein insertion into mitochondrial inner membrane"/>
    <property type="evidence" value="ECO:0007669"/>
    <property type="project" value="TreeGrafter"/>
</dbReference>
<dbReference type="EMBL" id="GITU01009391">
    <property type="protein sequence ID" value="MBC1178094.1"/>
    <property type="molecule type" value="Transcribed_RNA"/>
</dbReference>
<dbReference type="GO" id="GO:0030943">
    <property type="term" value="F:mitochondrion targeting sequence binding"/>
    <property type="evidence" value="ECO:0007669"/>
    <property type="project" value="TreeGrafter"/>
</dbReference>
<dbReference type="PANTHER" id="PTHR46208:SF1">
    <property type="entry name" value="MITOCHONDRIAL IMPORT RECEPTOR SUBUNIT TOM70"/>
    <property type="match status" value="1"/>
</dbReference>
<feature type="transmembrane region" description="Helical" evidence="12">
    <location>
        <begin position="13"/>
        <end position="32"/>
    </location>
</feature>
<dbReference type="SMART" id="SM00028">
    <property type="entry name" value="TPR"/>
    <property type="match status" value="9"/>
</dbReference>
<dbReference type="InterPro" id="IPR011990">
    <property type="entry name" value="TPR-like_helical_dom_sf"/>
</dbReference>
<evidence type="ECO:0000256" key="7">
    <source>
        <dbReference type="ARBA" id="ARBA00023128"/>
    </source>
</evidence>
<sequence length="571" mass="64371">MTTGSTGSTFPKWQLAIILGAPVALTLGYLYYRRQNSHSESDERKKKLGKADKSVSIDGDEAKEHANGPTREAQVKLSPLEVAMEFKNRGNERYRLGKFDESIDFYRQAIETCPESHSTELATFYQNRAAAHEQLKQWSAVLEDCTRALGLNPKYIKAYNRRAKAHEHLKDLSNSLEDITATCILEQFQNQSSIAFADRVLRTLGAQHATEAIKDRKPVPPSTHFVTSFCESFTADPLKDIVGAVTNPRGFMLAKTEFDRVNLEQVIPACTEELANPNSEYRALALLLRGTMSQLMGLFTEALEDFATLIGDPSVSVKIRVNALIKRASIHVQMDNMEACLDDFAEAEKLDPTNPDTFYHRGQMYVLLQRLDDAIADFQRTIDAVPDFGMAHVQKLYVEYRNAMIEQNPMKSFQLLEKFREAMERFPKCVECYSIMAQILMEQQQFKESDQLFEKAIQMDPNNATLLVHRGILQLQWRGDVDTAVQFLQRAIAVDERCEFAFETLASIEVQRGNMEKAIELFDAAIKLGKSETELRHLFSLKDAAIAQMNVAHRMGLDVSSLSALAASAIA</sequence>
<dbReference type="Pfam" id="PF13432">
    <property type="entry name" value="TPR_16"/>
    <property type="match status" value="2"/>
</dbReference>
<dbReference type="CTD" id="34618"/>
<feature type="repeat" description="TPR" evidence="10">
    <location>
        <begin position="430"/>
        <end position="463"/>
    </location>
</feature>
<dbReference type="InterPro" id="IPR019734">
    <property type="entry name" value="TPR_rpt"/>
</dbReference>
<comment type="subcellular location">
    <subcellularLocation>
        <location evidence="1">Mitochondrion outer membrane</location>
        <topology evidence="1">Single-pass membrane protein</topology>
    </subcellularLocation>
</comment>
<dbReference type="Gene3D" id="1.25.40.10">
    <property type="entry name" value="Tetratricopeptide repeat domain"/>
    <property type="match status" value="2"/>
</dbReference>
<evidence type="ECO:0000256" key="4">
    <source>
        <dbReference type="ARBA" id="ARBA00022787"/>
    </source>
</evidence>
<evidence type="ECO:0000256" key="10">
    <source>
        <dbReference type="PROSITE-ProRule" id="PRU00339"/>
    </source>
</evidence>
<evidence type="ECO:0000256" key="6">
    <source>
        <dbReference type="ARBA" id="ARBA00022989"/>
    </source>
</evidence>
<reference evidence="13" key="1">
    <citation type="journal article" date="2020" name="BMC">
        <title>Leishmania infection induces a limited differential gene expression in the sand fly midgut.</title>
        <authorList>
            <person name="Coutinho-Abreu I.V."/>
            <person name="Serafim T.D."/>
            <person name="Meneses C."/>
            <person name="Kamhawi S."/>
            <person name="Oliveira F."/>
            <person name="Valenzuela J.G."/>
        </authorList>
    </citation>
    <scope>NUCLEOTIDE SEQUENCE</scope>
    <source>
        <strain evidence="13">Jacobina</strain>
        <tissue evidence="13">Midgut</tissue>
    </source>
</reference>
<name>A0A7G3B0P8_LUTLO</name>
<feature type="compositionally biased region" description="Basic and acidic residues" evidence="11">
    <location>
        <begin position="40"/>
        <end position="66"/>
    </location>
</feature>
<evidence type="ECO:0000313" key="13">
    <source>
        <dbReference type="EMBL" id="MBC1178094.1"/>
    </source>
</evidence>
<feature type="repeat" description="TPR" evidence="10">
    <location>
        <begin position="83"/>
        <end position="116"/>
    </location>
</feature>
<comment type="similarity">
    <text evidence="9">Belongs to the Tom70 family.</text>
</comment>
<evidence type="ECO:0000256" key="9">
    <source>
        <dbReference type="ARBA" id="ARBA00038030"/>
    </source>
</evidence>
<keyword evidence="8 12" id="KW-0472">Membrane</keyword>
<dbReference type="PROSITE" id="PS50005">
    <property type="entry name" value="TPR"/>
    <property type="match status" value="5"/>
</dbReference>
<dbReference type="GO" id="GO:0005741">
    <property type="term" value="C:mitochondrial outer membrane"/>
    <property type="evidence" value="ECO:0007669"/>
    <property type="project" value="UniProtKB-SubCell"/>
</dbReference>
<keyword evidence="3" id="KW-0677">Repeat</keyword>
<dbReference type="PANTHER" id="PTHR46208">
    <property type="entry name" value="MITOCHONDRIAL IMPORT RECEPTOR SUBUNIT TOM70"/>
    <property type="match status" value="1"/>
</dbReference>
<dbReference type="GO" id="GO:0030150">
    <property type="term" value="P:protein import into mitochondrial matrix"/>
    <property type="evidence" value="ECO:0007669"/>
    <property type="project" value="TreeGrafter"/>
</dbReference>
<feature type="repeat" description="TPR" evidence="10">
    <location>
        <begin position="321"/>
        <end position="354"/>
    </location>
</feature>
<dbReference type="Pfam" id="PF13181">
    <property type="entry name" value="TPR_8"/>
    <property type="match status" value="2"/>
</dbReference>
<feature type="repeat" description="TPR" evidence="10">
    <location>
        <begin position="499"/>
        <end position="532"/>
    </location>
</feature>
<evidence type="ECO:0000256" key="8">
    <source>
        <dbReference type="ARBA" id="ARBA00023136"/>
    </source>
</evidence>
<dbReference type="KEGG" id="lll:129792189"/>
<accession>A0A7G3B0P8</accession>
<feature type="region of interest" description="Disordered" evidence="11">
    <location>
        <begin position="40"/>
        <end position="72"/>
    </location>
</feature>
<dbReference type="VEuPathDB" id="VectorBase:LLONM1_000423"/>
<evidence type="ECO:0000256" key="2">
    <source>
        <dbReference type="ARBA" id="ARBA00022692"/>
    </source>
</evidence>
<dbReference type="AlphaFoldDB" id="A0A7G3B0P8"/>
<keyword evidence="7" id="KW-0496">Mitochondrion</keyword>
<organism evidence="13">
    <name type="scientific">Lutzomyia longipalpis</name>
    <name type="common">Sand fly</name>
    <dbReference type="NCBI Taxonomy" id="7200"/>
    <lineage>
        <taxon>Eukaryota</taxon>
        <taxon>Metazoa</taxon>
        <taxon>Ecdysozoa</taxon>
        <taxon>Arthropoda</taxon>
        <taxon>Hexapoda</taxon>
        <taxon>Insecta</taxon>
        <taxon>Pterygota</taxon>
        <taxon>Neoptera</taxon>
        <taxon>Endopterygota</taxon>
        <taxon>Diptera</taxon>
        <taxon>Nematocera</taxon>
        <taxon>Psychodoidea</taxon>
        <taxon>Psychodidae</taxon>
        <taxon>Lutzomyia</taxon>
        <taxon>Lutzomyia</taxon>
    </lineage>
</organism>
<evidence type="ECO:0000256" key="5">
    <source>
        <dbReference type="ARBA" id="ARBA00022803"/>
    </source>
</evidence>
<feature type="repeat" description="TPR" evidence="10">
    <location>
        <begin position="355"/>
        <end position="388"/>
    </location>
</feature>
<evidence type="ECO:0000256" key="1">
    <source>
        <dbReference type="ARBA" id="ARBA00004572"/>
    </source>
</evidence>
<dbReference type="OrthoDB" id="66418at2759"/>
<proteinExistence type="inferred from homology"/>
<keyword evidence="4" id="KW-1000">Mitochondrion outer membrane</keyword>
<evidence type="ECO:0000256" key="3">
    <source>
        <dbReference type="ARBA" id="ARBA00022737"/>
    </source>
</evidence>
<keyword evidence="2 12" id="KW-0812">Transmembrane</keyword>
<evidence type="ECO:0000256" key="11">
    <source>
        <dbReference type="SAM" id="MobiDB-lite"/>
    </source>
</evidence>
<dbReference type="GeneID" id="129792189"/>
<protein>
    <submittedName>
        <fullName evidence="13">Putative translocase of outer membrane complex subunit</fullName>
    </submittedName>
</protein>